<sequence>MLGVSALPAGQVWSGVKGRWWREKPVVIVTKQVRSLGEEGKFWKNEEEMEAKEEAARLILPIVDELWDRSIVTGKPIRTSVFECLLECHLQLTHGWRKEMIDRVEALSQLSGIRVEDLLQCVLSNEELPEFALCDYVNSAMTTVEKSALEVSDLAMEEIEEEEKGKATAVAMEEATEKPEQAERTSFWKKRFGRKKNKSSTVDQAVGTAEEGNVEAKEKKVHAPK</sequence>
<feature type="region of interest" description="Disordered" evidence="1">
    <location>
        <begin position="167"/>
        <end position="225"/>
    </location>
</feature>
<comment type="caution">
    <text evidence="2">The sequence shown here is derived from an EMBL/GenBank/DDBJ whole genome shotgun (WGS) entry which is preliminary data.</text>
</comment>
<proteinExistence type="predicted"/>
<organism evidence="2 3">
    <name type="scientific">Albula glossodonta</name>
    <name type="common">roundjaw bonefish</name>
    <dbReference type="NCBI Taxonomy" id="121402"/>
    <lineage>
        <taxon>Eukaryota</taxon>
        <taxon>Metazoa</taxon>
        <taxon>Chordata</taxon>
        <taxon>Craniata</taxon>
        <taxon>Vertebrata</taxon>
        <taxon>Euteleostomi</taxon>
        <taxon>Actinopterygii</taxon>
        <taxon>Neopterygii</taxon>
        <taxon>Teleostei</taxon>
        <taxon>Albuliformes</taxon>
        <taxon>Albulidae</taxon>
        <taxon>Albula</taxon>
    </lineage>
</organism>
<evidence type="ECO:0000313" key="3">
    <source>
        <dbReference type="Proteomes" id="UP000824540"/>
    </source>
</evidence>
<name>A0A8T2NH68_9TELE</name>
<gene>
    <name evidence="2" type="ORF">JZ751_026076</name>
</gene>
<dbReference type="AlphaFoldDB" id="A0A8T2NH68"/>
<reference evidence="2" key="1">
    <citation type="thesis" date="2021" institute="BYU ScholarsArchive" country="Provo, UT, USA">
        <title>Applications of and Algorithms for Genome Assembly and Genomic Analyses with an Emphasis on Marine Teleosts.</title>
        <authorList>
            <person name="Pickett B.D."/>
        </authorList>
    </citation>
    <scope>NUCLEOTIDE SEQUENCE</scope>
    <source>
        <strain evidence="2">HI-2016</strain>
    </source>
</reference>
<dbReference type="Proteomes" id="UP000824540">
    <property type="component" value="Unassembled WGS sequence"/>
</dbReference>
<protein>
    <submittedName>
        <fullName evidence="2">Uncharacterized protein</fullName>
    </submittedName>
</protein>
<evidence type="ECO:0000256" key="1">
    <source>
        <dbReference type="SAM" id="MobiDB-lite"/>
    </source>
</evidence>
<evidence type="ECO:0000313" key="2">
    <source>
        <dbReference type="EMBL" id="KAG9338271.1"/>
    </source>
</evidence>
<dbReference type="EMBL" id="JAFBMS010000070">
    <property type="protein sequence ID" value="KAG9338271.1"/>
    <property type="molecule type" value="Genomic_DNA"/>
</dbReference>
<keyword evidence="3" id="KW-1185">Reference proteome</keyword>
<feature type="non-terminal residue" evidence="2">
    <location>
        <position position="225"/>
    </location>
</feature>
<accession>A0A8T2NH68</accession>
<feature type="compositionally biased region" description="Basic residues" evidence="1">
    <location>
        <begin position="187"/>
        <end position="198"/>
    </location>
</feature>